<reference evidence="2 3" key="1">
    <citation type="submission" date="2019-03" db="EMBL/GenBank/DDBJ databases">
        <title>Genomic Encyclopedia of Type Strains, Phase IV (KMG-IV): sequencing the most valuable type-strain genomes for metagenomic binning, comparative biology and taxonomic classification.</title>
        <authorList>
            <person name="Goeker M."/>
        </authorList>
    </citation>
    <scope>NUCLEOTIDE SEQUENCE [LARGE SCALE GENOMIC DNA]</scope>
    <source>
        <strain evidence="2 3">DSM 9035</strain>
    </source>
</reference>
<protein>
    <submittedName>
        <fullName evidence="2">Uncharacterized protein</fullName>
    </submittedName>
</protein>
<keyword evidence="3" id="KW-1185">Reference proteome</keyword>
<keyword evidence="1" id="KW-1133">Transmembrane helix</keyword>
<sequence>MLGWISKARRPEQSAAIVLIVTAVTAAVRFPHDTATDLAFCALALLLGFGGAWALLRFAKTRETA</sequence>
<evidence type="ECO:0000256" key="1">
    <source>
        <dbReference type="SAM" id="Phobius"/>
    </source>
</evidence>
<organism evidence="2 3">
    <name type="scientific">Aquabacter spiritensis</name>
    <dbReference type="NCBI Taxonomy" id="933073"/>
    <lineage>
        <taxon>Bacteria</taxon>
        <taxon>Pseudomonadati</taxon>
        <taxon>Pseudomonadota</taxon>
        <taxon>Alphaproteobacteria</taxon>
        <taxon>Hyphomicrobiales</taxon>
        <taxon>Xanthobacteraceae</taxon>
        <taxon>Aquabacter</taxon>
    </lineage>
</organism>
<feature type="transmembrane region" description="Helical" evidence="1">
    <location>
        <begin position="36"/>
        <end position="56"/>
    </location>
</feature>
<accession>A0A4R3M0N1</accession>
<dbReference type="RefSeq" id="WP_132030119.1">
    <property type="nucleotide sequence ID" value="NZ_SMAI01000002.1"/>
</dbReference>
<evidence type="ECO:0000313" key="2">
    <source>
        <dbReference type="EMBL" id="TCT06631.1"/>
    </source>
</evidence>
<keyword evidence="1" id="KW-0472">Membrane</keyword>
<evidence type="ECO:0000313" key="3">
    <source>
        <dbReference type="Proteomes" id="UP000294664"/>
    </source>
</evidence>
<comment type="caution">
    <text evidence="2">The sequence shown here is derived from an EMBL/GenBank/DDBJ whole genome shotgun (WGS) entry which is preliminary data.</text>
</comment>
<dbReference type="Proteomes" id="UP000294664">
    <property type="component" value="Unassembled WGS sequence"/>
</dbReference>
<gene>
    <name evidence="2" type="ORF">EDC64_102109</name>
</gene>
<dbReference type="EMBL" id="SMAI01000002">
    <property type="protein sequence ID" value="TCT06631.1"/>
    <property type="molecule type" value="Genomic_DNA"/>
</dbReference>
<proteinExistence type="predicted"/>
<keyword evidence="1" id="KW-0812">Transmembrane</keyword>
<name>A0A4R3M0N1_9HYPH</name>
<dbReference type="AlphaFoldDB" id="A0A4R3M0N1"/>